<comment type="caution">
    <text evidence="1">The sequence shown here is derived from an EMBL/GenBank/DDBJ whole genome shotgun (WGS) entry which is preliminary data.</text>
</comment>
<evidence type="ECO:0000313" key="1">
    <source>
        <dbReference type="EMBL" id="KAJ8952455.1"/>
    </source>
</evidence>
<gene>
    <name evidence="1" type="ORF">NQ314_007531</name>
</gene>
<dbReference type="AlphaFoldDB" id="A0AAV8YKV6"/>
<keyword evidence="2" id="KW-1185">Reference proteome</keyword>
<name>A0AAV8YKV6_9CUCU</name>
<dbReference type="Proteomes" id="UP001162156">
    <property type="component" value="Unassembled WGS sequence"/>
</dbReference>
<accession>A0AAV8YKV6</accession>
<protein>
    <submittedName>
        <fullName evidence="1">Uncharacterized protein</fullName>
    </submittedName>
</protein>
<organism evidence="1 2">
    <name type="scientific">Rhamnusium bicolor</name>
    <dbReference type="NCBI Taxonomy" id="1586634"/>
    <lineage>
        <taxon>Eukaryota</taxon>
        <taxon>Metazoa</taxon>
        <taxon>Ecdysozoa</taxon>
        <taxon>Arthropoda</taxon>
        <taxon>Hexapoda</taxon>
        <taxon>Insecta</taxon>
        <taxon>Pterygota</taxon>
        <taxon>Neoptera</taxon>
        <taxon>Endopterygota</taxon>
        <taxon>Coleoptera</taxon>
        <taxon>Polyphaga</taxon>
        <taxon>Cucujiformia</taxon>
        <taxon>Chrysomeloidea</taxon>
        <taxon>Cerambycidae</taxon>
        <taxon>Lepturinae</taxon>
        <taxon>Rhagiini</taxon>
        <taxon>Rhamnusium</taxon>
    </lineage>
</organism>
<dbReference type="EMBL" id="JANEYF010002024">
    <property type="protein sequence ID" value="KAJ8952455.1"/>
    <property type="molecule type" value="Genomic_DNA"/>
</dbReference>
<evidence type="ECO:0000313" key="2">
    <source>
        <dbReference type="Proteomes" id="UP001162156"/>
    </source>
</evidence>
<proteinExistence type="predicted"/>
<sequence>MSLETHMCDYEFLITLMVWYDILFHGNLVSKSMQKVDMDLPTAVMYLENCKQFLIRYRESGYTECVLKAREICEELEIETQFKKLRPRQKKRLFLYEHEDETRLDPEHRYKTTVFDPLLNTAISFITEQFTQLQTHSDKWSFLYNMQKVSDSRAILLKQCNTLSDILKAGDDLDIDGEQLCQFALQKARRDQFL</sequence>
<reference evidence="1" key="1">
    <citation type="journal article" date="2023" name="Insect Mol. Biol.">
        <title>Genome sequencing provides insights into the evolution of gene families encoding plant cell wall-degrading enzymes in longhorned beetles.</title>
        <authorList>
            <person name="Shin N.R."/>
            <person name="Okamura Y."/>
            <person name="Kirsch R."/>
            <person name="Pauchet Y."/>
        </authorList>
    </citation>
    <scope>NUCLEOTIDE SEQUENCE</scope>
    <source>
        <strain evidence="1">RBIC_L_NR</strain>
    </source>
</reference>